<dbReference type="Gene3D" id="1.10.4080.10">
    <property type="entry name" value="ADP-ribosylation/Crystallin J1"/>
    <property type="match status" value="1"/>
</dbReference>
<keyword evidence="2" id="KW-1185">Reference proteome</keyword>
<accession>B9XDY7</accession>
<proteinExistence type="predicted"/>
<dbReference type="InterPro" id="IPR036705">
    <property type="entry name" value="Ribosyl_crysJ1_sf"/>
</dbReference>
<dbReference type="AlphaFoldDB" id="B9XDY7"/>
<dbReference type="SUPFAM" id="SSF101478">
    <property type="entry name" value="ADP-ribosylglycohydrolase"/>
    <property type="match status" value="1"/>
</dbReference>
<reference evidence="1 2" key="1">
    <citation type="journal article" date="2011" name="J. Bacteriol.">
        <title>Genome sequence of 'Pedosphaera parvula' Ellin514, an aerobic Verrucomicrobial isolate from pasture soil.</title>
        <authorList>
            <person name="Kant R."/>
            <person name="van Passel M.W."/>
            <person name="Sangwan P."/>
            <person name="Palva A."/>
            <person name="Lucas S."/>
            <person name="Copeland A."/>
            <person name="Lapidus A."/>
            <person name="Glavina Del Rio T."/>
            <person name="Dalin E."/>
            <person name="Tice H."/>
            <person name="Bruce D."/>
            <person name="Goodwin L."/>
            <person name="Pitluck S."/>
            <person name="Chertkov O."/>
            <person name="Larimer F.W."/>
            <person name="Land M.L."/>
            <person name="Hauser L."/>
            <person name="Brettin T.S."/>
            <person name="Detter J.C."/>
            <person name="Han S."/>
            <person name="de Vos W.M."/>
            <person name="Janssen P.H."/>
            <person name="Smidt H."/>
        </authorList>
    </citation>
    <scope>NUCLEOTIDE SEQUENCE [LARGE SCALE GENOMIC DNA]</scope>
    <source>
        <strain evidence="1 2">Ellin514</strain>
    </source>
</reference>
<comment type="caution">
    <text evidence="1">The sequence shown here is derived from an EMBL/GenBank/DDBJ whole genome shotgun (WGS) entry which is preliminary data.</text>
</comment>
<dbReference type="STRING" id="320771.Cflav_PD4541"/>
<dbReference type="Proteomes" id="UP000003688">
    <property type="component" value="Unassembled WGS sequence"/>
</dbReference>
<evidence type="ECO:0000313" key="1">
    <source>
        <dbReference type="EMBL" id="EEF61878.1"/>
    </source>
</evidence>
<name>B9XDY7_PEDPL</name>
<evidence type="ECO:0000313" key="2">
    <source>
        <dbReference type="Proteomes" id="UP000003688"/>
    </source>
</evidence>
<dbReference type="Pfam" id="PF03747">
    <property type="entry name" value="ADP_ribosyl_GH"/>
    <property type="match status" value="1"/>
</dbReference>
<organism evidence="1 2">
    <name type="scientific">Pedosphaera parvula (strain Ellin514)</name>
    <dbReference type="NCBI Taxonomy" id="320771"/>
    <lineage>
        <taxon>Bacteria</taxon>
        <taxon>Pseudomonadati</taxon>
        <taxon>Verrucomicrobiota</taxon>
        <taxon>Pedosphaerae</taxon>
        <taxon>Pedosphaerales</taxon>
        <taxon>Pedosphaeraceae</taxon>
        <taxon>Pedosphaera</taxon>
    </lineage>
</organism>
<gene>
    <name evidence="1" type="ORF">Cflav_PD4541</name>
</gene>
<sequence>MAAVTLGNGSQVISSDTVPFTLWCAARYLHDYQEALWTTVAGYGDRDTTCAIVGGIVNLSTDATSIPAEWRDAREPLFL</sequence>
<dbReference type="EMBL" id="ABOX02000007">
    <property type="protein sequence ID" value="EEF61878.1"/>
    <property type="molecule type" value="Genomic_DNA"/>
</dbReference>
<dbReference type="InterPro" id="IPR005502">
    <property type="entry name" value="Ribosyl_crysJ1"/>
</dbReference>
<protein>
    <submittedName>
        <fullName evidence="1">ADP-ribosylation/crystallin J1</fullName>
    </submittedName>
</protein>